<evidence type="ECO:0000313" key="2">
    <source>
        <dbReference type="EMBL" id="ALU40093.1"/>
    </source>
</evidence>
<dbReference type="Proteomes" id="UP000321155">
    <property type="component" value="Unassembled WGS sequence"/>
</dbReference>
<dbReference type="InterPro" id="IPR011009">
    <property type="entry name" value="Kinase-like_dom_sf"/>
</dbReference>
<evidence type="ECO:0000313" key="4">
    <source>
        <dbReference type="Proteomes" id="UP000057181"/>
    </source>
</evidence>
<evidence type="ECO:0000313" key="5">
    <source>
        <dbReference type="Proteomes" id="UP000321155"/>
    </source>
</evidence>
<dbReference type="EMBL" id="BJZR01000159">
    <property type="protein sequence ID" value="GEO93705.1"/>
    <property type="molecule type" value="Genomic_DNA"/>
</dbReference>
<evidence type="ECO:0000259" key="1">
    <source>
        <dbReference type="Pfam" id="PF01636"/>
    </source>
</evidence>
<reference evidence="3 5" key="2">
    <citation type="submission" date="2019-07" db="EMBL/GenBank/DDBJ databases">
        <title>Whole genome shotgun sequence of Kocuria flava NBRC 107626.</title>
        <authorList>
            <person name="Hosoyama A."/>
            <person name="Uohara A."/>
            <person name="Ohji S."/>
            <person name="Ichikawa N."/>
        </authorList>
    </citation>
    <scope>NUCLEOTIDE SEQUENCE [LARGE SCALE GENOMIC DNA]</scope>
    <source>
        <strain evidence="3 5">NBRC 107626</strain>
    </source>
</reference>
<dbReference type="RefSeq" id="WP_058858794.1">
    <property type="nucleotide sequence ID" value="NZ_BJZR01000159.1"/>
</dbReference>
<proteinExistence type="predicted"/>
<dbReference type="EMBL" id="CP013254">
    <property type="protein sequence ID" value="ALU40093.1"/>
    <property type="molecule type" value="Genomic_DNA"/>
</dbReference>
<name>A0A0U2P025_9MICC</name>
<dbReference type="KEGG" id="kfv:AS188_10460"/>
<evidence type="ECO:0000313" key="3">
    <source>
        <dbReference type="EMBL" id="GEO93705.1"/>
    </source>
</evidence>
<gene>
    <name evidence="2" type="ORF">AS188_10460</name>
    <name evidence="3" type="ORF">KFL01_30110</name>
</gene>
<dbReference type="Proteomes" id="UP000057181">
    <property type="component" value="Chromosome"/>
</dbReference>
<organism evidence="2 4">
    <name type="scientific">Kocuria flava</name>
    <dbReference type="NCBI Taxonomy" id="446860"/>
    <lineage>
        <taxon>Bacteria</taxon>
        <taxon>Bacillati</taxon>
        <taxon>Actinomycetota</taxon>
        <taxon>Actinomycetes</taxon>
        <taxon>Micrococcales</taxon>
        <taxon>Micrococcaceae</taxon>
        <taxon>Kocuria</taxon>
    </lineage>
</organism>
<keyword evidence="5" id="KW-1185">Reference proteome</keyword>
<feature type="domain" description="Aminoglycoside phosphotransferase" evidence="1">
    <location>
        <begin position="1"/>
        <end position="33"/>
    </location>
</feature>
<sequence length="114" mass="12575">MFRNGRLRGVIDFDTASPGPRIWDLAHLAYRLVPLTDDAHDGGPPAPDRAARLRLLIDSYGALYEPVDLVAAVAARLEELAVFTDARAAETGRDDFAEHAAMYRRDRDRVLATG</sequence>
<accession>A0A0U2P025</accession>
<dbReference type="STRING" id="446860.AS188_10460"/>
<dbReference type="SUPFAM" id="SSF56112">
    <property type="entry name" value="Protein kinase-like (PK-like)"/>
    <property type="match status" value="1"/>
</dbReference>
<protein>
    <recommendedName>
        <fullName evidence="1">Aminoglycoside phosphotransferase domain-containing protein</fullName>
    </recommendedName>
</protein>
<reference evidence="2 4" key="1">
    <citation type="submission" date="2015-11" db="EMBL/GenBank/DDBJ databases">
        <title>Complete Genome Sequence of Kocuria flava strain HO-9041.</title>
        <authorList>
            <person name="Zhou M."/>
            <person name="Dai J."/>
        </authorList>
    </citation>
    <scope>NUCLEOTIDE SEQUENCE [LARGE SCALE GENOMIC DNA]</scope>
    <source>
        <strain evidence="2 4">HO-9041</strain>
    </source>
</reference>
<dbReference type="Pfam" id="PF01636">
    <property type="entry name" value="APH"/>
    <property type="match status" value="1"/>
</dbReference>
<dbReference type="InterPro" id="IPR002575">
    <property type="entry name" value="Aminoglycoside_PTrfase"/>
</dbReference>
<dbReference type="AlphaFoldDB" id="A0A0U2P025"/>
<dbReference type="Gene3D" id="3.90.1200.10">
    <property type="match status" value="1"/>
</dbReference>